<keyword evidence="1" id="KW-1133">Transmembrane helix</keyword>
<feature type="transmembrane region" description="Helical" evidence="1">
    <location>
        <begin position="6"/>
        <end position="24"/>
    </location>
</feature>
<keyword evidence="3" id="KW-1185">Reference proteome</keyword>
<accession>A0A1A9ZQA9</accession>
<name>A0A1A9ZQA9_GLOPL</name>
<reference evidence="3" key="1">
    <citation type="submission" date="2014-03" db="EMBL/GenBank/DDBJ databases">
        <authorList>
            <person name="Aksoy S."/>
            <person name="Warren W."/>
            <person name="Wilson R.K."/>
        </authorList>
    </citation>
    <scope>NUCLEOTIDE SEQUENCE [LARGE SCALE GENOMIC DNA]</scope>
    <source>
        <strain evidence="3">IAEA</strain>
    </source>
</reference>
<dbReference type="AlphaFoldDB" id="A0A1A9ZQA9"/>
<sequence length="118" mass="13337">MEELGAYFAATITAIAVIGSECFLKADKNIPRRRLNYHFWKDSNNPIRPVVPKLIRTFKVLVPIAQESKPKSLASFSSRLRIDLQNFSFILAAEGGEEGWSSKIPPSQKCLCFYAYSH</sequence>
<organism evidence="2 3">
    <name type="scientific">Glossina pallidipes</name>
    <name type="common">Tsetse fly</name>
    <dbReference type="NCBI Taxonomy" id="7398"/>
    <lineage>
        <taxon>Eukaryota</taxon>
        <taxon>Metazoa</taxon>
        <taxon>Ecdysozoa</taxon>
        <taxon>Arthropoda</taxon>
        <taxon>Hexapoda</taxon>
        <taxon>Insecta</taxon>
        <taxon>Pterygota</taxon>
        <taxon>Neoptera</taxon>
        <taxon>Endopterygota</taxon>
        <taxon>Diptera</taxon>
        <taxon>Brachycera</taxon>
        <taxon>Muscomorpha</taxon>
        <taxon>Hippoboscoidea</taxon>
        <taxon>Glossinidae</taxon>
        <taxon>Glossina</taxon>
    </lineage>
</organism>
<keyword evidence="1" id="KW-0472">Membrane</keyword>
<reference evidence="2" key="2">
    <citation type="submission" date="2020-05" db="UniProtKB">
        <authorList>
            <consortium name="EnsemblMetazoa"/>
        </authorList>
    </citation>
    <scope>IDENTIFICATION</scope>
    <source>
        <strain evidence="2">IAEA</strain>
    </source>
</reference>
<evidence type="ECO:0000313" key="3">
    <source>
        <dbReference type="Proteomes" id="UP000092445"/>
    </source>
</evidence>
<protein>
    <submittedName>
        <fullName evidence="2">Uncharacterized protein</fullName>
    </submittedName>
</protein>
<proteinExistence type="predicted"/>
<dbReference type="EnsemblMetazoa" id="GPAI021771-RA">
    <property type="protein sequence ID" value="GPAI021771-PA"/>
    <property type="gene ID" value="GPAI021771"/>
</dbReference>
<evidence type="ECO:0000313" key="2">
    <source>
        <dbReference type="EnsemblMetazoa" id="GPAI021771-PA"/>
    </source>
</evidence>
<evidence type="ECO:0000256" key="1">
    <source>
        <dbReference type="SAM" id="Phobius"/>
    </source>
</evidence>
<dbReference type="VEuPathDB" id="VectorBase:GPAI021771"/>
<keyword evidence="1" id="KW-0812">Transmembrane</keyword>
<dbReference type="Proteomes" id="UP000092445">
    <property type="component" value="Unassembled WGS sequence"/>
</dbReference>